<dbReference type="EC" id="5.2.1.8" evidence="2 5"/>
<dbReference type="GO" id="GO:0005783">
    <property type="term" value="C:endoplasmic reticulum"/>
    <property type="evidence" value="ECO:0007669"/>
    <property type="project" value="TreeGrafter"/>
</dbReference>
<evidence type="ECO:0000256" key="1">
    <source>
        <dbReference type="ARBA" id="ARBA00000971"/>
    </source>
</evidence>
<dbReference type="Gene3D" id="3.10.50.40">
    <property type="match status" value="1"/>
</dbReference>
<feature type="domain" description="PPIase FKBP-type" evidence="7">
    <location>
        <begin position="75"/>
        <end position="156"/>
    </location>
</feature>
<evidence type="ECO:0000256" key="6">
    <source>
        <dbReference type="SAM" id="MobiDB-lite"/>
    </source>
</evidence>
<evidence type="ECO:0000256" key="5">
    <source>
        <dbReference type="PROSITE-ProRule" id="PRU00277"/>
    </source>
</evidence>
<evidence type="ECO:0000256" key="3">
    <source>
        <dbReference type="ARBA" id="ARBA00023110"/>
    </source>
</evidence>
<dbReference type="InterPro" id="IPR046357">
    <property type="entry name" value="PPIase_dom_sf"/>
</dbReference>
<dbReference type="AlphaFoldDB" id="A0A819SLU7"/>
<dbReference type="FunFam" id="3.10.50.40:FF:000006">
    <property type="entry name" value="Peptidyl-prolyl cis-trans isomerase"/>
    <property type="match status" value="1"/>
</dbReference>
<evidence type="ECO:0000313" key="8">
    <source>
        <dbReference type="EMBL" id="CAF3823359.1"/>
    </source>
</evidence>
<name>A0A819SLU7_9BILA</name>
<dbReference type="Proteomes" id="UP000663823">
    <property type="component" value="Unassembled WGS sequence"/>
</dbReference>
<evidence type="ECO:0000256" key="4">
    <source>
        <dbReference type="ARBA" id="ARBA00023235"/>
    </source>
</evidence>
<dbReference type="PANTHER" id="PTHR45779">
    <property type="entry name" value="PEPTIDYLPROLYL ISOMERASE"/>
    <property type="match status" value="1"/>
</dbReference>
<sequence>MNKENYRFYIKVRTALNIQSKLIHDELYSVFSDQAPSYNTVAKWSRWFREGREDVEDQPRLDRSVTETTSENIEEGVLKSNGEKFDSSYDRGHPFVFKIGYGQAIKGWDQGLLNMCEGEQRKLIIPPSYAYGDVGAGGVIPPGATLLMDVVCEKIET</sequence>
<protein>
    <recommendedName>
        <fullName evidence="2 5">peptidylprolyl isomerase</fullName>
        <ecNumber evidence="2 5">5.2.1.8</ecNumber>
    </recommendedName>
</protein>
<dbReference type="InterPro" id="IPR001179">
    <property type="entry name" value="PPIase_FKBP_dom"/>
</dbReference>
<dbReference type="InterPro" id="IPR044609">
    <property type="entry name" value="FKBP2/11"/>
</dbReference>
<dbReference type="EMBL" id="CAJOBE010002453">
    <property type="protein sequence ID" value="CAF3823359.1"/>
    <property type="molecule type" value="Genomic_DNA"/>
</dbReference>
<evidence type="ECO:0000313" key="9">
    <source>
        <dbReference type="EMBL" id="CAF4064076.1"/>
    </source>
</evidence>
<dbReference type="SUPFAM" id="SSF54534">
    <property type="entry name" value="FKBP-like"/>
    <property type="match status" value="1"/>
</dbReference>
<evidence type="ECO:0000259" key="7">
    <source>
        <dbReference type="PROSITE" id="PS50059"/>
    </source>
</evidence>
<dbReference type="Pfam" id="PF00254">
    <property type="entry name" value="FKBP_C"/>
    <property type="match status" value="1"/>
</dbReference>
<feature type="region of interest" description="Disordered" evidence="6">
    <location>
        <begin position="57"/>
        <end position="79"/>
    </location>
</feature>
<comment type="caution">
    <text evidence="9">The sequence shown here is derived from an EMBL/GenBank/DDBJ whole genome shotgun (WGS) entry which is preliminary data.</text>
</comment>
<dbReference type="GO" id="GO:0003755">
    <property type="term" value="F:peptidyl-prolyl cis-trans isomerase activity"/>
    <property type="evidence" value="ECO:0007669"/>
    <property type="project" value="UniProtKB-KW"/>
</dbReference>
<dbReference type="Proteomes" id="UP000663874">
    <property type="component" value="Unassembled WGS sequence"/>
</dbReference>
<organism evidence="9 10">
    <name type="scientific">Rotaria sordida</name>
    <dbReference type="NCBI Taxonomy" id="392033"/>
    <lineage>
        <taxon>Eukaryota</taxon>
        <taxon>Metazoa</taxon>
        <taxon>Spiralia</taxon>
        <taxon>Gnathifera</taxon>
        <taxon>Rotifera</taxon>
        <taxon>Eurotatoria</taxon>
        <taxon>Bdelloidea</taxon>
        <taxon>Philodinida</taxon>
        <taxon>Philodinidae</taxon>
        <taxon>Rotaria</taxon>
    </lineage>
</organism>
<keyword evidence="4 5" id="KW-0413">Isomerase</keyword>
<comment type="catalytic activity">
    <reaction evidence="1 5">
        <text>[protein]-peptidylproline (omega=180) = [protein]-peptidylproline (omega=0)</text>
        <dbReference type="Rhea" id="RHEA:16237"/>
        <dbReference type="Rhea" id="RHEA-COMP:10747"/>
        <dbReference type="Rhea" id="RHEA-COMP:10748"/>
        <dbReference type="ChEBI" id="CHEBI:83833"/>
        <dbReference type="ChEBI" id="CHEBI:83834"/>
        <dbReference type="EC" id="5.2.1.8"/>
    </reaction>
</comment>
<keyword evidence="3 5" id="KW-0697">Rotamase</keyword>
<evidence type="ECO:0000313" key="10">
    <source>
        <dbReference type="Proteomes" id="UP000663823"/>
    </source>
</evidence>
<dbReference type="EMBL" id="CAJOAX010009835">
    <property type="protein sequence ID" value="CAF4064076.1"/>
    <property type="molecule type" value="Genomic_DNA"/>
</dbReference>
<dbReference type="PANTHER" id="PTHR45779:SF7">
    <property type="entry name" value="PEPTIDYLPROLYL ISOMERASE"/>
    <property type="match status" value="1"/>
</dbReference>
<dbReference type="PROSITE" id="PS50059">
    <property type="entry name" value="FKBP_PPIASE"/>
    <property type="match status" value="1"/>
</dbReference>
<reference evidence="9" key="1">
    <citation type="submission" date="2021-02" db="EMBL/GenBank/DDBJ databases">
        <authorList>
            <person name="Nowell W R."/>
        </authorList>
    </citation>
    <scope>NUCLEOTIDE SEQUENCE</scope>
</reference>
<evidence type="ECO:0000256" key="2">
    <source>
        <dbReference type="ARBA" id="ARBA00013194"/>
    </source>
</evidence>
<accession>A0A819SLU7</accession>
<proteinExistence type="predicted"/>
<gene>
    <name evidence="8" type="ORF">FNK824_LOCUS16298</name>
    <name evidence="9" type="ORF">OTI717_LOCUS32293</name>
</gene>